<keyword evidence="1" id="KW-0732">Signal</keyword>
<evidence type="ECO:0000256" key="1">
    <source>
        <dbReference type="SAM" id="SignalP"/>
    </source>
</evidence>
<comment type="caution">
    <text evidence="2">The sequence shown here is derived from an EMBL/GenBank/DDBJ whole genome shotgun (WGS) entry which is preliminary data.</text>
</comment>
<dbReference type="InParanoid" id="A0A1V9Y3N0"/>
<name>A0A1V9Y3N0_9ACAR</name>
<gene>
    <name evidence="2" type="ORF">BIW11_05105</name>
</gene>
<dbReference type="Proteomes" id="UP000192247">
    <property type="component" value="Unassembled WGS sequence"/>
</dbReference>
<dbReference type="EMBL" id="MNPL01000070">
    <property type="protein sequence ID" value="OQR80367.1"/>
    <property type="molecule type" value="Genomic_DNA"/>
</dbReference>
<evidence type="ECO:0000313" key="2">
    <source>
        <dbReference type="EMBL" id="OQR80367.1"/>
    </source>
</evidence>
<reference evidence="2 3" key="1">
    <citation type="journal article" date="2017" name="Gigascience">
        <title>Draft genome of the honey bee ectoparasitic mite, Tropilaelaps mercedesae, is shaped by the parasitic life history.</title>
        <authorList>
            <person name="Dong X."/>
            <person name="Armstrong S.D."/>
            <person name="Xia D."/>
            <person name="Makepeace B.L."/>
            <person name="Darby A.C."/>
            <person name="Kadowaki T."/>
        </authorList>
    </citation>
    <scope>NUCLEOTIDE SEQUENCE [LARGE SCALE GENOMIC DNA]</scope>
    <source>
        <strain evidence="2">Wuxi-XJTLU</strain>
    </source>
</reference>
<evidence type="ECO:0000313" key="3">
    <source>
        <dbReference type="Proteomes" id="UP000192247"/>
    </source>
</evidence>
<sequence length="89" mass="9783">MGCKLLSLFAVVTMVLLVVNSETNSDKPTTTATNTEVVTTAPFITTTANSTNDGDRHGRSRLQLWMIRVFERIFGRACSLGSGDLFRRS</sequence>
<feature type="chain" id="PRO_5013275007" evidence="1">
    <location>
        <begin position="22"/>
        <end position="89"/>
    </location>
</feature>
<keyword evidence="3" id="KW-1185">Reference proteome</keyword>
<proteinExistence type="predicted"/>
<dbReference type="AlphaFoldDB" id="A0A1V9Y3N0"/>
<organism evidence="2 3">
    <name type="scientific">Tropilaelaps mercedesae</name>
    <dbReference type="NCBI Taxonomy" id="418985"/>
    <lineage>
        <taxon>Eukaryota</taxon>
        <taxon>Metazoa</taxon>
        <taxon>Ecdysozoa</taxon>
        <taxon>Arthropoda</taxon>
        <taxon>Chelicerata</taxon>
        <taxon>Arachnida</taxon>
        <taxon>Acari</taxon>
        <taxon>Parasitiformes</taxon>
        <taxon>Mesostigmata</taxon>
        <taxon>Gamasina</taxon>
        <taxon>Dermanyssoidea</taxon>
        <taxon>Laelapidae</taxon>
        <taxon>Tropilaelaps</taxon>
    </lineage>
</organism>
<feature type="signal peptide" evidence="1">
    <location>
        <begin position="1"/>
        <end position="21"/>
    </location>
</feature>
<accession>A0A1V9Y3N0</accession>
<protein>
    <submittedName>
        <fullName evidence="2">Uncharacterized protein</fullName>
    </submittedName>
</protein>